<keyword evidence="6" id="KW-0966">Cell projection</keyword>
<keyword evidence="5" id="KW-0206">Cytoskeleton</keyword>
<dbReference type="InterPro" id="IPR001752">
    <property type="entry name" value="Kinesin_motor_dom"/>
</dbReference>
<accession>A0ABV0PG03</accession>
<keyword evidence="8" id="KW-0493">Microtubule</keyword>
<dbReference type="InterPro" id="IPR036961">
    <property type="entry name" value="Kinesin_motor_dom_sf"/>
</dbReference>
<dbReference type="PRINTS" id="PR00380">
    <property type="entry name" value="KINESINHEAVY"/>
</dbReference>
<dbReference type="Gene3D" id="3.40.850.10">
    <property type="entry name" value="Kinesin motor domain"/>
    <property type="match status" value="1"/>
</dbReference>
<comment type="similarity">
    <text evidence="7 8">Belongs to the TRAFAC class myosin-kinesin ATPase superfamily. Kinesin family.</text>
</comment>
<keyword evidence="11" id="KW-1185">Reference proteome</keyword>
<dbReference type="InterPro" id="IPR027640">
    <property type="entry name" value="Kinesin-like_fam"/>
</dbReference>
<evidence type="ECO:0000256" key="2">
    <source>
        <dbReference type="ARBA" id="ARBA00004316"/>
    </source>
</evidence>
<keyword evidence="5" id="KW-0963">Cytoplasm</keyword>
<dbReference type="SUPFAM" id="SSF52540">
    <property type="entry name" value="P-loop containing nucleoside triphosphate hydrolases"/>
    <property type="match status" value="1"/>
</dbReference>
<reference evidence="10 11" key="1">
    <citation type="submission" date="2021-06" db="EMBL/GenBank/DDBJ databases">
        <authorList>
            <person name="Palmer J.M."/>
        </authorList>
    </citation>
    <scope>NUCLEOTIDE SEQUENCE [LARGE SCALE GENOMIC DNA]</scope>
    <source>
        <strain evidence="10 11">GA_2019</strain>
        <tissue evidence="10">Muscle</tissue>
    </source>
</reference>
<evidence type="ECO:0000256" key="1">
    <source>
        <dbReference type="ARBA" id="ARBA00004245"/>
    </source>
</evidence>
<protein>
    <recommendedName>
        <fullName evidence="8">Kinesin-like protein</fullName>
    </recommendedName>
</protein>
<dbReference type="PROSITE" id="PS50067">
    <property type="entry name" value="KINESIN_MOTOR_2"/>
    <property type="match status" value="1"/>
</dbReference>
<dbReference type="Pfam" id="PF23204">
    <property type="entry name" value="KIF21A_2nd"/>
    <property type="match status" value="1"/>
</dbReference>
<keyword evidence="3 8" id="KW-0547">Nucleotide-binding</keyword>
<evidence type="ECO:0000256" key="7">
    <source>
        <dbReference type="PROSITE-ProRule" id="PRU00283"/>
    </source>
</evidence>
<comment type="caution">
    <text evidence="7">Lacks conserved residue(s) required for the propagation of feature annotation.</text>
</comment>
<dbReference type="Pfam" id="PF00225">
    <property type="entry name" value="Kinesin"/>
    <property type="match status" value="1"/>
</dbReference>
<dbReference type="InterPro" id="IPR056533">
    <property type="entry name" value="KIF21A/B_hel_1"/>
</dbReference>
<dbReference type="SMART" id="SM00129">
    <property type="entry name" value="KISc"/>
    <property type="match status" value="1"/>
</dbReference>
<evidence type="ECO:0000256" key="6">
    <source>
        <dbReference type="ARBA" id="ARBA00023273"/>
    </source>
</evidence>
<dbReference type="InterPro" id="IPR027417">
    <property type="entry name" value="P-loop_NTPase"/>
</dbReference>
<name>A0ABV0PG03_9TELE</name>
<dbReference type="EMBL" id="JAHRIO010072172">
    <property type="protein sequence ID" value="MEQ2182411.1"/>
    <property type="molecule type" value="Genomic_DNA"/>
</dbReference>
<organism evidence="10 11">
    <name type="scientific">Goodea atripinnis</name>
    <dbReference type="NCBI Taxonomy" id="208336"/>
    <lineage>
        <taxon>Eukaryota</taxon>
        <taxon>Metazoa</taxon>
        <taxon>Chordata</taxon>
        <taxon>Craniata</taxon>
        <taxon>Vertebrata</taxon>
        <taxon>Euteleostomi</taxon>
        <taxon>Actinopterygii</taxon>
        <taxon>Neopterygii</taxon>
        <taxon>Teleostei</taxon>
        <taxon>Neoteleostei</taxon>
        <taxon>Acanthomorphata</taxon>
        <taxon>Ovalentaria</taxon>
        <taxon>Atherinomorphae</taxon>
        <taxon>Cyprinodontiformes</taxon>
        <taxon>Goodeidae</taxon>
        <taxon>Goodea</taxon>
    </lineage>
</organism>
<evidence type="ECO:0000259" key="9">
    <source>
        <dbReference type="PROSITE" id="PS50067"/>
    </source>
</evidence>
<dbReference type="PROSITE" id="PS00411">
    <property type="entry name" value="KINESIN_MOTOR_1"/>
    <property type="match status" value="1"/>
</dbReference>
<dbReference type="PANTHER" id="PTHR47969:SF31">
    <property type="entry name" value="KINESIN FAMILY MEMBER 21A"/>
    <property type="match status" value="1"/>
</dbReference>
<keyword evidence="8" id="KW-0505">Motor protein</keyword>
<comment type="subcellular location">
    <subcellularLocation>
        <location evidence="2">Cell projection</location>
    </subcellularLocation>
    <subcellularLocation>
        <location evidence="1">Cytoplasm</location>
        <location evidence="1">Cytoskeleton</location>
    </subcellularLocation>
</comment>
<dbReference type="InterPro" id="IPR019821">
    <property type="entry name" value="Kinesin_motor_CS"/>
</dbReference>
<proteinExistence type="inferred from homology"/>
<evidence type="ECO:0000313" key="11">
    <source>
        <dbReference type="Proteomes" id="UP001476798"/>
    </source>
</evidence>
<feature type="domain" description="Kinesin motor" evidence="9">
    <location>
        <begin position="1"/>
        <end position="145"/>
    </location>
</feature>
<dbReference type="Proteomes" id="UP001476798">
    <property type="component" value="Unassembled WGS sequence"/>
</dbReference>
<evidence type="ECO:0000313" key="10">
    <source>
        <dbReference type="EMBL" id="MEQ2182411.1"/>
    </source>
</evidence>
<evidence type="ECO:0000256" key="8">
    <source>
        <dbReference type="RuleBase" id="RU000394"/>
    </source>
</evidence>
<evidence type="ECO:0000256" key="3">
    <source>
        <dbReference type="ARBA" id="ARBA00022741"/>
    </source>
</evidence>
<comment type="caution">
    <text evidence="10">The sequence shown here is derived from an EMBL/GenBank/DDBJ whole genome shotgun (WGS) entry which is preliminary data.</text>
</comment>
<gene>
    <name evidence="10" type="ORF">GOODEAATRI_022016</name>
</gene>
<evidence type="ECO:0000256" key="5">
    <source>
        <dbReference type="ARBA" id="ARBA00023212"/>
    </source>
</evidence>
<sequence>MGTGFDVNISEEELGIIPRAVHHLFKGIEERHQAAQEQGRPVPEFKINAQFLEMMQCLKLGALSRTTASTQMNVQSSRSHAIFTIHLCQVRQESENDNKVANENGEMDEYETLTAKFHFVDLAGSERLKRTGATGDRAKEGISINCGLGKRMVGEDGIESFSDMFHENSMLHTENSNLRVRVKAMQETIDAQRGRLTQLLSDQANQALARAGRTVVTSRLFQIPVTVNIHLFKQLIWNPFLDQVKEAQRKLET</sequence>
<evidence type="ECO:0000256" key="4">
    <source>
        <dbReference type="ARBA" id="ARBA00022840"/>
    </source>
</evidence>
<keyword evidence="4 8" id="KW-0067">ATP-binding</keyword>
<dbReference type="PANTHER" id="PTHR47969">
    <property type="entry name" value="CHROMOSOME-ASSOCIATED KINESIN KIF4A-RELATED"/>
    <property type="match status" value="1"/>
</dbReference>